<accession>B6HF07</accession>
<keyword evidence="3" id="KW-1185">Reference proteome</keyword>
<name>B6HF07_PENRW</name>
<proteinExistence type="predicted"/>
<gene>
    <name evidence="2" type="ORF">Pc20g09040</name>
    <name evidence="2" type="ORF">PCH_Pc20g09040</name>
</gene>
<dbReference type="VEuPathDB" id="FungiDB:PCH_Pc20g09040"/>
<organism evidence="2 3">
    <name type="scientific">Penicillium rubens (strain ATCC 28089 / DSM 1075 / NRRL 1951 / Wisconsin 54-1255)</name>
    <name type="common">Penicillium chrysogenum</name>
    <dbReference type="NCBI Taxonomy" id="500485"/>
    <lineage>
        <taxon>Eukaryota</taxon>
        <taxon>Fungi</taxon>
        <taxon>Dikarya</taxon>
        <taxon>Ascomycota</taxon>
        <taxon>Pezizomycotina</taxon>
        <taxon>Eurotiomycetes</taxon>
        <taxon>Eurotiomycetidae</taxon>
        <taxon>Eurotiales</taxon>
        <taxon>Aspergillaceae</taxon>
        <taxon>Penicillium</taxon>
        <taxon>Penicillium chrysogenum species complex</taxon>
    </lineage>
</organism>
<feature type="region of interest" description="Disordered" evidence="1">
    <location>
        <begin position="1"/>
        <end position="49"/>
    </location>
</feature>
<evidence type="ECO:0000313" key="3">
    <source>
        <dbReference type="Proteomes" id="UP000000724"/>
    </source>
</evidence>
<evidence type="ECO:0000256" key="1">
    <source>
        <dbReference type="SAM" id="MobiDB-lite"/>
    </source>
</evidence>
<dbReference type="HOGENOM" id="CLU_1652743_0_0_1"/>
<dbReference type="EMBL" id="AM920435">
    <property type="protein sequence ID" value="CAP86233.1"/>
    <property type="molecule type" value="Genomic_DNA"/>
</dbReference>
<protein>
    <submittedName>
        <fullName evidence="2">Uncharacterized protein</fullName>
    </submittedName>
</protein>
<sequence length="160" mass="18379">MKKQKCREAEVQRSRSAEMQKCKDAKRREERSSVEKKASPNNPRRKSRLGKFRDISGPMIGQWRFQQREKGANKMSKATGSGMKALPCRVVSWCRPVVLSSCRPVFLFIFLSLVLKRVEGVYNPRSLPRKVKLGMNSCSYGLVLRSPNSIKYCKTVQYDS</sequence>
<evidence type="ECO:0000313" key="2">
    <source>
        <dbReference type="EMBL" id="CAP86233.1"/>
    </source>
</evidence>
<dbReference type="AlphaFoldDB" id="B6HF07"/>
<feature type="compositionally biased region" description="Basic and acidic residues" evidence="1">
    <location>
        <begin position="1"/>
        <end position="38"/>
    </location>
</feature>
<reference evidence="2 3" key="1">
    <citation type="journal article" date="2008" name="Nat. Biotechnol.">
        <title>Genome sequencing and analysis of the filamentous fungus Penicillium chrysogenum.</title>
        <authorList>
            <person name="van den Berg M.A."/>
            <person name="Albang R."/>
            <person name="Albermann K."/>
            <person name="Badger J.H."/>
            <person name="Daran J.-M."/>
            <person name="Driessen A.J.M."/>
            <person name="Garcia-Estrada C."/>
            <person name="Fedorova N.D."/>
            <person name="Harris D.M."/>
            <person name="Heijne W.H.M."/>
            <person name="Joardar V.S."/>
            <person name="Kiel J.A.K.W."/>
            <person name="Kovalchuk A."/>
            <person name="Martin J.F."/>
            <person name="Nierman W.C."/>
            <person name="Nijland J.G."/>
            <person name="Pronk J.T."/>
            <person name="Roubos J.A."/>
            <person name="van der Klei I.J."/>
            <person name="van Peij N.N.M.E."/>
            <person name="Veenhuis M."/>
            <person name="von Doehren H."/>
            <person name="Wagner C."/>
            <person name="Wortman J.R."/>
            <person name="Bovenberg R.A.L."/>
        </authorList>
    </citation>
    <scope>NUCLEOTIDE SEQUENCE [LARGE SCALE GENOMIC DNA]</scope>
    <source>
        <strain evidence="3">ATCC 28089 / DSM 1075 / NRRL 1951 / Wisconsin 54-1255</strain>
    </source>
</reference>
<dbReference type="Proteomes" id="UP000000724">
    <property type="component" value="Contig Pc00c20"/>
</dbReference>